<dbReference type="PIRSF" id="PIRSF036893">
    <property type="entry name" value="Lipocalin_ApoD"/>
    <property type="match status" value="1"/>
</dbReference>
<dbReference type="AlphaFoldDB" id="A0AAV2S0D2"/>
<feature type="signal peptide" evidence="3">
    <location>
        <begin position="1"/>
        <end position="17"/>
    </location>
</feature>
<dbReference type="SUPFAM" id="SSF50814">
    <property type="entry name" value="Lipocalins"/>
    <property type="match status" value="1"/>
</dbReference>
<keyword evidence="2" id="KW-1015">Disulfide bond</keyword>
<dbReference type="PANTHER" id="PTHR10612">
    <property type="entry name" value="APOLIPOPROTEIN D"/>
    <property type="match status" value="1"/>
</dbReference>
<name>A0AAV2S0D2_MEGNR</name>
<organism evidence="5 6">
    <name type="scientific">Meganyctiphanes norvegica</name>
    <name type="common">Northern krill</name>
    <name type="synonym">Thysanopoda norvegica</name>
    <dbReference type="NCBI Taxonomy" id="48144"/>
    <lineage>
        <taxon>Eukaryota</taxon>
        <taxon>Metazoa</taxon>
        <taxon>Ecdysozoa</taxon>
        <taxon>Arthropoda</taxon>
        <taxon>Crustacea</taxon>
        <taxon>Multicrustacea</taxon>
        <taxon>Malacostraca</taxon>
        <taxon>Eumalacostraca</taxon>
        <taxon>Eucarida</taxon>
        <taxon>Euphausiacea</taxon>
        <taxon>Euphausiidae</taxon>
        <taxon>Meganyctiphanes</taxon>
    </lineage>
</organism>
<dbReference type="Pfam" id="PF00061">
    <property type="entry name" value="Lipocalin"/>
    <property type="match status" value="1"/>
</dbReference>
<feature type="domain" description="Lipocalin/cytosolic fatty-acid binding" evidence="4">
    <location>
        <begin position="44"/>
        <end position="187"/>
    </location>
</feature>
<feature type="non-terminal residue" evidence="5">
    <location>
        <position position="197"/>
    </location>
</feature>
<evidence type="ECO:0000256" key="1">
    <source>
        <dbReference type="ARBA" id="ARBA00006889"/>
    </source>
</evidence>
<accession>A0AAV2S0D2</accession>
<reference evidence="5 6" key="1">
    <citation type="submission" date="2024-05" db="EMBL/GenBank/DDBJ databases">
        <authorList>
            <person name="Wallberg A."/>
        </authorList>
    </citation>
    <scope>NUCLEOTIDE SEQUENCE [LARGE SCALE GENOMIC DNA]</scope>
</reference>
<dbReference type="InterPro" id="IPR003057">
    <property type="entry name" value="Invtbrt_color"/>
</dbReference>
<dbReference type="InterPro" id="IPR012674">
    <property type="entry name" value="Calycin"/>
</dbReference>
<evidence type="ECO:0000259" key="4">
    <source>
        <dbReference type="Pfam" id="PF00061"/>
    </source>
</evidence>
<dbReference type="Gene3D" id="2.40.128.20">
    <property type="match status" value="1"/>
</dbReference>
<dbReference type="InterPro" id="IPR022271">
    <property type="entry name" value="Lipocalin_ApoD"/>
</dbReference>
<dbReference type="GO" id="GO:0000302">
    <property type="term" value="P:response to reactive oxygen species"/>
    <property type="evidence" value="ECO:0007669"/>
    <property type="project" value="TreeGrafter"/>
</dbReference>
<proteinExistence type="inferred from homology"/>
<comment type="similarity">
    <text evidence="1">Belongs to the calycin superfamily. Lipocalin family.</text>
</comment>
<dbReference type="Proteomes" id="UP001497623">
    <property type="component" value="Unassembled WGS sequence"/>
</dbReference>
<feature type="chain" id="PRO_5043674149" description="Lipocalin/cytosolic fatty-acid binding domain-containing protein" evidence="3">
    <location>
        <begin position="18"/>
        <end position="197"/>
    </location>
</feature>
<sequence length="197" mass="21952">MFQSVVLLCAAMSGVMSQGWGKPEVGTCPDIPVMEDFDISKLYGRWYDVAHNHWLFGEPSICCVTADYTEIDGTDMTAVQSDELRVLGSATNLQVKGVAQHTDNPGQFEFYVPDVENPPSDGTSNYNFIATDYENYACLYECMQVEPELMEVLAFALSRDSHGENLCKDAFEALGVTTEEMVYTVHDDDCTYYPDPS</sequence>
<dbReference type="PRINTS" id="PR01273">
    <property type="entry name" value="INVTBRTCOLOR"/>
</dbReference>
<keyword evidence="6" id="KW-1185">Reference proteome</keyword>
<dbReference type="GO" id="GO:0031409">
    <property type="term" value="F:pigment binding"/>
    <property type="evidence" value="ECO:0007669"/>
    <property type="project" value="InterPro"/>
</dbReference>
<evidence type="ECO:0000313" key="5">
    <source>
        <dbReference type="EMBL" id="CAL4150240.1"/>
    </source>
</evidence>
<comment type="caution">
    <text evidence="5">The sequence shown here is derived from an EMBL/GenBank/DDBJ whole genome shotgun (WGS) entry which is preliminary data.</text>
</comment>
<evidence type="ECO:0000256" key="3">
    <source>
        <dbReference type="SAM" id="SignalP"/>
    </source>
</evidence>
<dbReference type="GO" id="GO:0006629">
    <property type="term" value="P:lipid metabolic process"/>
    <property type="evidence" value="ECO:0007669"/>
    <property type="project" value="TreeGrafter"/>
</dbReference>
<evidence type="ECO:0000256" key="2">
    <source>
        <dbReference type="ARBA" id="ARBA00023157"/>
    </source>
</evidence>
<dbReference type="GO" id="GO:0005737">
    <property type="term" value="C:cytoplasm"/>
    <property type="evidence" value="ECO:0007669"/>
    <property type="project" value="TreeGrafter"/>
</dbReference>
<dbReference type="PANTHER" id="PTHR10612:SF34">
    <property type="entry name" value="APOLIPOPROTEIN D"/>
    <property type="match status" value="1"/>
</dbReference>
<evidence type="ECO:0000313" key="6">
    <source>
        <dbReference type="Proteomes" id="UP001497623"/>
    </source>
</evidence>
<dbReference type="EMBL" id="CAXKWB010037578">
    <property type="protein sequence ID" value="CAL4150240.1"/>
    <property type="molecule type" value="Genomic_DNA"/>
</dbReference>
<dbReference type="InterPro" id="IPR000566">
    <property type="entry name" value="Lipocln_cytosolic_FA-bd_dom"/>
</dbReference>
<protein>
    <recommendedName>
        <fullName evidence="4">Lipocalin/cytosolic fatty-acid binding domain-containing protein</fullName>
    </recommendedName>
</protein>
<gene>
    <name evidence="5" type="ORF">MNOR_LOCUS30555</name>
</gene>
<keyword evidence="3" id="KW-0732">Signal</keyword>